<feature type="region of interest" description="Disordered" evidence="1">
    <location>
        <begin position="105"/>
        <end position="160"/>
    </location>
</feature>
<dbReference type="OrthoDB" id="3795337at2759"/>
<dbReference type="Proteomes" id="UP000799428">
    <property type="component" value="Unassembled WGS sequence"/>
</dbReference>
<protein>
    <submittedName>
        <fullName evidence="2">Uncharacterized protein</fullName>
    </submittedName>
</protein>
<proteinExistence type="predicted"/>
<evidence type="ECO:0000256" key="1">
    <source>
        <dbReference type="SAM" id="MobiDB-lite"/>
    </source>
</evidence>
<evidence type="ECO:0000313" key="2">
    <source>
        <dbReference type="EMBL" id="KAF2702954.1"/>
    </source>
</evidence>
<feature type="compositionally biased region" description="Polar residues" evidence="1">
    <location>
        <begin position="144"/>
        <end position="160"/>
    </location>
</feature>
<feature type="compositionally biased region" description="Polar residues" evidence="1">
    <location>
        <begin position="79"/>
        <end position="91"/>
    </location>
</feature>
<accession>A0A6G1JQP4</accession>
<feature type="compositionally biased region" description="Polar residues" evidence="1">
    <location>
        <begin position="194"/>
        <end position="223"/>
    </location>
</feature>
<feature type="compositionally biased region" description="Polar residues" evidence="1">
    <location>
        <begin position="15"/>
        <end position="29"/>
    </location>
</feature>
<name>A0A6G1JQP4_9PLEO</name>
<feature type="compositionally biased region" description="Low complexity" evidence="1">
    <location>
        <begin position="68"/>
        <end position="78"/>
    </location>
</feature>
<evidence type="ECO:0000313" key="3">
    <source>
        <dbReference type="Proteomes" id="UP000799428"/>
    </source>
</evidence>
<dbReference type="EMBL" id="MU005791">
    <property type="protein sequence ID" value="KAF2702954.1"/>
    <property type="molecule type" value="Genomic_DNA"/>
</dbReference>
<feature type="compositionally biased region" description="Polar residues" evidence="1">
    <location>
        <begin position="109"/>
        <end position="121"/>
    </location>
</feature>
<organism evidence="2 3">
    <name type="scientific">Pleomassaria siparia CBS 279.74</name>
    <dbReference type="NCBI Taxonomy" id="1314801"/>
    <lineage>
        <taxon>Eukaryota</taxon>
        <taxon>Fungi</taxon>
        <taxon>Dikarya</taxon>
        <taxon>Ascomycota</taxon>
        <taxon>Pezizomycotina</taxon>
        <taxon>Dothideomycetes</taxon>
        <taxon>Pleosporomycetidae</taxon>
        <taxon>Pleosporales</taxon>
        <taxon>Pleomassariaceae</taxon>
        <taxon>Pleomassaria</taxon>
    </lineage>
</organism>
<dbReference type="AlphaFoldDB" id="A0A6G1JQP4"/>
<feature type="region of interest" description="Disordered" evidence="1">
    <location>
        <begin position="190"/>
        <end position="247"/>
    </location>
</feature>
<gene>
    <name evidence="2" type="ORF">K504DRAFT_419489</name>
</gene>
<reference evidence="2" key="1">
    <citation type="journal article" date="2020" name="Stud. Mycol.">
        <title>101 Dothideomycetes genomes: a test case for predicting lifestyles and emergence of pathogens.</title>
        <authorList>
            <person name="Haridas S."/>
            <person name="Albert R."/>
            <person name="Binder M."/>
            <person name="Bloem J."/>
            <person name="Labutti K."/>
            <person name="Salamov A."/>
            <person name="Andreopoulos B."/>
            <person name="Baker S."/>
            <person name="Barry K."/>
            <person name="Bills G."/>
            <person name="Bluhm B."/>
            <person name="Cannon C."/>
            <person name="Castanera R."/>
            <person name="Culley D."/>
            <person name="Daum C."/>
            <person name="Ezra D."/>
            <person name="Gonzalez J."/>
            <person name="Henrissat B."/>
            <person name="Kuo A."/>
            <person name="Liang C."/>
            <person name="Lipzen A."/>
            <person name="Lutzoni F."/>
            <person name="Magnuson J."/>
            <person name="Mondo S."/>
            <person name="Nolan M."/>
            <person name="Ohm R."/>
            <person name="Pangilinan J."/>
            <person name="Park H.-J."/>
            <person name="Ramirez L."/>
            <person name="Alfaro M."/>
            <person name="Sun H."/>
            <person name="Tritt A."/>
            <person name="Yoshinaga Y."/>
            <person name="Zwiers L.-H."/>
            <person name="Turgeon B."/>
            <person name="Goodwin S."/>
            <person name="Spatafora J."/>
            <person name="Crous P."/>
            <person name="Grigoriev I."/>
        </authorList>
    </citation>
    <scope>NUCLEOTIDE SEQUENCE</scope>
    <source>
        <strain evidence="2">CBS 279.74</strain>
    </source>
</reference>
<sequence length="426" mass="46312">MVMSNPWVMTPSKRLPNNGTVEYQPSSLRASGPPAGSPFRGRGNRHVDADSNKLGSHVLQGRHDGTQSSSSPEPSVSSNDTVTGNVNYSPDSQVKAVASPFRRDGEALTPSSFRIQATPSGSPEKIRHAPPTVQNVGPAIGSLPNDNHVQPTQGRSYDSPQLYQQIPRGSQGIATKHGSPLETVGQAVTRRDSNTSQSLQYTPATPNTVQKRSSVLSQGSQGPYVTPARRSANSKSNSGLARGRPGLLHPVLSTNNAMGQNMYAIPEKVGVQEFAFRRGQQDRGNTRDRIPPNQFHPGFDKVWDYYYIKGKQSHGPAILLPANPPSPSRANYDWPPLVNPYTQTPEHPHGIYDEQYARAVCDQALNAMESLVRDTCTRKGQWEKTVCDIPQPIANAIWSYPDLAQRYADLSYAAQEAVAGGLPFSL</sequence>
<feature type="region of interest" description="Disordered" evidence="1">
    <location>
        <begin position="1"/>
        <end position="91"/>
    </location>
</feature>
<keyword evidence="3" id="KW-1185">Reference proteome</keyword>